<dbReference type="EMBL" id="LPZR01000201">
    <property type="protein sequence ID" value="KYO50333.1"/>
    <property type="molecule type" value="Genomic_DNA"/>
</dbReference>
<gene>
    <name evidence="2" type="ORF">AUP44_01445</name>
</gene>
<dbReference type="InterPro" id="IPR036736">
    <property type="entry name" value="ACP-like_sf"/>
</dbReference>
<dbReference type="PROSITE" id="PS50075">
    <property type="entry name" value="CARRIER"/>
    <property type="match status" value="1"/>
</dbReference>
<dbReference type="SUPFAM" id="SSF47336">
    <property type="entry name" value="ACP-like"/>
    <property type="match status" value="1"/>
</dbReference>
<accession>A0A162K282</accession>
<feature type="domain" description="Carrier" evidence="1">
    <location>
        <begin position="1"/>
        <end position="76"/>
    </location>
</feature>
<dbReference type="Gene3D" id="1.10.1200.10">
    <property type="entry name" value="ACP-like"/>
    <property type="match status" value="1"/>
</dbReference>
<dbReference type="InterPro" id="IPR009081">
    <property type="entry name" value="PP-bd_ACP"/>
</dbReference>
<dbReference type="AlphaFoldDB" id="A0A162K282"/>
<evidence type="ECO:0000259" key="1">
    <source>
        <dbReference type="PROSITE" id="PS50075"/>
    </source>
</evidence>
<reference evidence="2 3" key="1">
    <citation type="submission" date="2015-12" db="EMBL/GenBank/DDBJ databases">
        <title>Genome sequence of Tistrella mobilis MCCC 1A02139.</title>
        <authorList>
            <person name="Lu L."/>
            <person name="Lai Q."/>
            <person name="Shao Z."/>
            <person name="Qian P."/>
        </authorList>
    </citation>
    <scope>NUCLEOTIDE SEQUENCE [LARGE SCALE GENOMIC DNA]</scope>
    <source>
        <strain evidence="2 3">MCCC 1A02139</strain>
    </source>
</reference>
<dbReference type="Proteomes" id="UP000075787">
    <property type="component" value="Unassembled WGS sequence"/>
</dbReference>
<evidence type="ECO:0000313" key="3">
    <source>
        <dbReference type="Proteomes" id="UP000075787"/>
    </source>
</evidence>
<dbReference type="GeneID" id="97238853"/>
<protein>
    <submittedName>
        <fullName evidence="2">Acyl carrier protein</fullName>
    </submittedName>
</protein>
<dbReference type="OrthoDB" id="9811033at2"/>
<evidence type="ECO:0000313" key="2">
    <source>
        <dbReference type="EMBL" id="KYO50333.1"/>
    </source>
</evidence>
<sequence length="78" mass="8659">MSRLARIAEILQEILDLPDLVVTPELSAADVEDWDSLNHIRFIVAVEAEYGVKFTTREIAGMRHIGDLLAILDARAGN</sequence>
<organism evidence="2 3">
    <name type="scientific">Tistrella mobilis</name>
    <dbReference type="NCBI Taxonomy" id="171437"/>
    <lineage>
        <taxon>Bacteria</taxon>
        <taxon>Pseudomonadati</taxon>
        <taxon>Pseudomonadota</taxon>
        <taxon>Alphaproteobacteria</taxon>
        <taxon>Geminicoccales</taxon>
        <taxon>Geminicoccaceae</taxon>
        <taxon>Tistrella</taxon>
    </lineage>
</organism>
<comment type="caution">
    <text evidence="2">The sequence shown here is derived from an EMBL/GenBank/DDBJ whole genome shotgun (WGS) entry which is preliminary data.</text>
</comment>
<name>A0A162K282_9PROT</name>
<dbReference type="RefSeq" id="WP_062768338.1">
    <property type="nucleotide sequence ID" value="NZ_CP121010.1"/>
</dbReference>
<proteinExistence type="predicted"/>
<dbReference type="Pfam" id="PF00550">
    <property type="entry name" value="PP-binding"/>
    <property type="match status" value="1"/>
</dbReference>